<reference evidence="1" key="1">
    <citation type="submission" date="2022-08" db="UniProtKB">
        <authorList>
            <consortium name="EnsemblMetazoa"/>
        </authorList>
    </citation>
    <scope>IDENTIFICATION</scope>
    <source>
        <strain evidence="1">Dongola</strain>
    </source>
</reference>
<accession>A0A182IHQ5</accession>
<evidence type="ECO:0000313" key="2">
    <source>
        <dbReference type="Proteomes" id="UP000075840"/>
    </source>
</evidence>
<protein>
    <submittedName>
        <fullName evidence="1">Uncharacterized protein</fullName>
    </submittedName>
</protein>
<dbReference type="Proteomes" id="UP000075840">
    <property type="component" value="Unassembled WGS sequence"/>
</dbReference>
<organism evidence="1 2">
    <name type="scientific">Anopheles arabiensis</name>
    <name type="common">Mosquito</name>
    <dbReference type="NCBI Taxonomy" id="7173"/>
    <lineage>
        <taxon>Eukaryota</taxon>
        <taxon>Metazoa</taxon>
        <taxon>Ecdysozoa</taxon>
        <taxon>Arthropoda</taxon>
        <taxon>Hexapoda</taxon>
        <taxon>Insecta</taxon>
        <taxon>Pterygota</taxon>
        <taxon>Neoptera</taxon>
        <taxon>Endopterygota</taxon>
        <taxon>Diptera</taxon>
        <taxon>Nematocera</taxon>
        <taxon>Culicoidea</taxon>
        <taxon>Culicidae</taxon>
        <taxon>Anophelinae</taxon>
        <taxon>Anopheles</taxon>
    </lineage>
</organism>
<evidence type="ECO:0000313" key="1">
    <source>
        <dbReference type="EnsemblMetazoa" id="AARA014979-PA"/>
    </source>
</evidence>
<dbReference type="EnsemblMetazoa" id="AARA014979-RA">
    <property type="protein sequence ID" value="AARA014979-PA"/>
    <property type="gene ID" value="AARA014979"/>
</dbReference>
<keyword evidence="2" id="KW-1185">Reference proteome</keyword>
<name>A0A182IHQ5_ANOAR</name>
<dbReference type="AlphaFoldDB" id="A0A182IHQ5"/>
<dbReference type="EMBL" id="APCN01000798">
    <property type="status" value="NOT_ANNOTATED_CDS"/>
    <property type="molecule type" value="Genomic_DNA"/>
</dbReference>
<sequence>MSLAALCHTICHILVLFRAVVVLYYGIYRNAQNPSPDQRRLPLTANESVDEL</sequence>
<dbReference type="VEuPathDB" id="VectorBase:AARA014979"/>
<proteinExistence type="predicted"/>